<dbReference type="GO" id="GO:0005789">
    <property type="term" value="C:endoplasmic reticulum membrane"/>
    <property type="evidence" value="ECO:0007669"/>
    <property type="project" value="UniProtKB-SubCell"/>
</dbReference>
<dbReference type="SMART" id="SM00382">
    <property type="entry name" value="AAA"/>
    <property type="match status" value="1"/>
</dbReference>
<evidence type="ECO:0000313" key="14">
    <source>
        <dbReference type="Proteomes" id="UP000298663"/>
    </source>
</evidence>
<dbReference type="EMBL" id="AZBU02000011">
    <property type="protein sequence ID" value="TKR60318.1"/>
    <property type="molecule type" value="Genomic_DNA"/>
</dbReference>
<evidence type="ECO:0000256" key="4">
    <source>
        <dbReference type="ARBA" id="ARBA00022692"/>
    </source>
</evidence>
<comment type="subcellular location">
    <subcellularLocation>
        <location evidence="1">Endoplasmic reticulum membrane</location>
        <topology evidence="1">Single-pass membrane protein</topology>
    </subcellularLocation>
</comment>
<evidence type="ECO:0000256" key="6">
    <source>
        <dbReference type="ARBA" id="ARBA00022824"/>
    </source>
</evidence>
<dbReference type="InterPro" id="IPR019009">
    <property type="entry name" value="SRP_receptor_beta_su"/>
</dbReference>
<accession>A0A4U5LVV4</accession>
<dbReference type="STRING" id="34508.A0A4U5LVV4"/>
<comment type="caution">
    <text evidence="13">The sequence shown here is derived from an EMBL/GenBank/DDBJ whole genome shotgun (WGS) entry which is preliminary data.</text>
</comment>
<keyword evidence="14" id="KW-1185">Reference proteome</keyword>
<dbReference type="Proteomes" id="UP000298663">
    <property type="component" value="Unassembled WGS sequence"/>
</dbReference>
<feature type="domain" description="AAA+ ATPase" evidence="12">
    <location>
        <begin position="43"/>
        <end position="188"/>
    </location>
</feature>
<dbReference type="Gene3D" id="3.40.50.300">
    <property type="entry name" value="P-loop containing nucleotide triphosphate hydrolases"/>
    <property type="match status" value="1"/>
</dbReference>
<evidence type="ECO:0000256" key="10">
    <source>
        <dbReference type="ARBA" id="ARBA00023170"/>
    </source>
</evidence>
<keyword evidence="6" id="KW-0256">Endoplasmic reticulum</keyword>
<gene>
    <name evidence="13" type="ORF">L596_027581</name>
</gene>
<protein>
    <recommendedName>
        <fullName evidence="3">Signal recognition particle receptor subunit beta</fullName>
    </recommendedName>
</protein>
<evidence type="ECO:0000256" key="5">
    <source>
        <dbReference type="ARBA" id="ARBA00022741"/>
    </source>
</evidence>
<keyword evidence="5" id="KW-0547">Nucleotide-binding</keyword>
<dbReference type="GO" id="GO:0005525">
    <property type="term" value="F:GTP binding"/>
    <property type="evidence" value="ECO:0007669"/>
    <property type="project" value="UniProtKB-KW"/>
</dbReference>
<feature type="transmembrane region" description="Helical" evidence="11">
    <location>
        <begin position="16"/>
        <end position="36"/>
    </location>
</feature>
<keyword evidence="9 11" id="KW-0472">Membrane</keyword>
<dbReference type="CDD" id="cd04105">
    <property type="entry name" value="SR_beta"/>
    <property type="match status" value="1"/>
</dbReference>
<evidence type="ECO:0000256" key="1">
    <source>
        <dbReference type="ARBA" id="ARBA00004389"/>
    </source>
</evidence>
<evidence type="ECO:0000256" key="9">
    <source>
        <dbReference type="ARBA" id="ARBA00023136"/>
    </source>
</evidence>
<reference evidence="13 14" key="2">
    <citation type="journal article" date="2019" name="G3 (Bethesda)">
        <title>Hybrid Assembly of the Genome of the Entomopathogenic Nematode Steinernema carpocapsae Identifies the X-Chromosome.</title>
        <authorList>
            <person name="Serra L."/>
            <person name="Macchietto M."/>
            <person name="Macias-Munoz A."/>
            <person name="McGill C.J."/>
            <person name="Rodriguez I.M."/>
            <person name="Rodriguez B."/>
            <person name="Murad R."/>
            <person name="Mortazavi A."/>
        </authorList>
    </citation>
    <scope>NUCLEOTIDE SEQUENCE [LARGE SCALE GENOMIC DNA]</scope>
    <source>
        <strain evidence="13 14">ALL</strain>
    </source>
</reference>
<dbReference type="InterPro" id="IPR027417">
    <property type="entry name" value="P-loop_NTPase"/>
</dbReference>
<keyword evidence="8" id="KW-0342">GTP-binding</keyword>
<organism evidence="13 14">
    <name type="scientific">Steinernema carpocapsae</name>
    <name type="common">Entomopathogenic nematode</name>
    <dbReference type="NCBI Taxonomy" id="34508"/>
    <lineage>
        <taxon>Eukaryota</taxon>
        <taxon>Metazoa</taxon>
        <taxon>Ecdysozoa</taxon>
        <taxon>Nematoda</taxon>
        <taxon>Chromadorea</taxon>
        <taxon>Rhabditida</taxon>
        <taxon>Tylenchina</taxon>
        <taxon>Panagrolaimomorpha</taxon>
        <taxon>Strongyloidoidea</taxon>
        <taxon>Steinernematidae</taxon>
        <taxon>Steinernema</taxon>
    </lineage>
</organism>
<sequence>MSISDNEGGVMDLDPTVLSVVVAVFVVVVSILVFILKRCFASKADTILFAGLNGAGKTVVFSRLINEDNEVNTYVSMTSTEYSGYLTDNGESLRLVDFPGAERLRKQLFEKMLHAQRNTLKGIVLVVDSSTFSKESRDVAELLYDILYESGKSVPILIACNKQDLAVSKSSQAVSGSLEREIGLINQSREAALQTTEGDVRRVLTDSGKDFCWDELPKARVEFVECTAQSEEKDEDPQLSLVVEWIDRL</sequence>
<dbReference type="OrthoDB" id="41266at2759"/>
<evidence type="ECO:0000256" key="7">
    <source>
        <dbReference type="ARBA" id="ARBA00022989"/>
    </source>
</evidence>
<dbReference type="AlphaFoldDB" id="A0A4U5LVV4"/>
<evidence type="ECO:0000256" key="3">
    <source>
        <dbReference type="ARBA" id="ARBA00020256"/>
    </source>
</evidence>
<name>A0A4U5LVV4_STECR</name>
<reference evidence="13 14" key="1">
    <citation type="journal article" date="2015" name="Genome Biol.">
        <title>Comparative genomics of Steinernema reveals deeply conserved gene regulatory networks.</title>
        <authorList>
            <person name="Dillman A.R."/>
            <person name="Macchietto M."/>
            <person name="Porter C.F."/>
            <person name="Rogers A."/>
            <person name="Williams B."/>
            <person name="Antoshechkin I."/>
            <person name="Lee M.M."/>
            <person name="Goodwin Z."/>
            <person name="Lu X."/>
            <person name="Lewis E.E."/>
            <person name="Goodrich-Blair H."/>
            <person name="Stock S.P."/>
            <person name="Adams B.J."/>
            <person name="Sternberg P.W."/>
            <person name="Mortazavi A."/>
        </authorList>
    </citation>
    <scope>NUCLEOTIDE SEQUENCE [LARGE SCALE GENOMIC DNA]</scope>
    <source>
        <strain evidence="13 14">ALL</strain>
    </source>
</reference>
<proteinExistence type="inferred from homology"/>
<evidence type="ECO:0000313" key="13">
    <source>
        <dbReference type="EMBL" id="TKR60318.1"/>
    </source>
</evidence>
<keyword evidence="4 11" id="KW-0812">Transmembrane</keyword>
<dbReference type="SUPFAM" id="SSF52540">
    <property type="entry name" value="P-loop containing nucleoside triphosphate hydrolases"/>
    <property type="match status" value="1"/>
</dbReference>
<dbReference type="Pfam" id="PF09439">
    <property type="entry name" value="SRPRB"/>
    <property type="match status" value="1"/>
</dbReference>
<dbReference type="InterPro" id="IPR003593">
    <property type="entry name" value="AAA+_ATPase"/>
</dbReference>
<evidence type="ECO:0000256" key="11">
    <source>
        <dbReference type="SAM" id="Phobius"/>
    </source>
</evidence>
<evidence type="ECO:0000256" key="2">
    <source>
        <dbReference type="ARBA" id="ARBA00005619"/>
    </source>
</evidence>
<keyword evidence="10" id="KW-0675">Receptor</keyword>
<evidence type="ECO:0000256" key="8">
    <source>
        <dbReference type="ARBA" id="ARBA00023134"/>
    </source>
</evidence>
<evidence type="ECO:0000259" key="12">
    <source>
        <dbReference type="SMART" id="SM00382"/>
    </source>
</evidence>
<comment type="similarity">
    <text evidence="2">Belongs to the SRP receptor beta subunit family.</text>
</comment>
<keyword evidence="7 11" id="KW-1133">Transmembrane helix</keyword>